<comment type="caution">
    <text evidence="2">The sequence shown here is derived from an EMBL/GenBank/DDBJ whole genome shotgun (WGS) entry which is preliminary data.</text>
</comment>
<dbReference type="EMBL" id="QUMQ01000001">
    <property type="protein sequence ID" value="REF94507.1"/>
    <property type="molecule type" value="Genomic_DNA"/>
</dbReference>
<dbReference type="Proteomes" id="UP000256913">
    <property type="component" value="Unassembled WGS sequence"/>
</dbReference>
<feature type="region of interest" description="Disordered" evidence="1">
    <location>
        <begin position="142"/>
        <end position="175"/>
    </location>
</feature>
<evidence type="ECO:0000313" key="2">
    <source>
        <dbReference type="EMBL" id="REF94507.1"/>
    </source>
</evidence>
<evidence type="ECO:0000256" key="1">
    <source>
        <dbReference type="SAM" id="MobiDB-lite"/>
    </source>
</evidence>
<keyword evidence="3" id="KW-1185">Reference proteome</keyword>
<organism evidence="2 3">
    <name type="scientific">Asanoa ferruginea</name>
    <dbReference type="NCBI Taxonomy" id="53367"/>
    <lineage>
        <taxon>Bacteria</taxon>
        <taxon>Bacillati</taxon>
        <taxon>Actinomycetota</taxon>
        <taxon>Actinomycetes</taxon>
        <taxon>Micromonosporales</taxon>
        <taxon>Micromonosporaceae</taxon>
        <taxon>Asanoa</taxon>
    </lineage>
</organism>
<gene>
    <name evidence="2" type="ORF">DFJ67_0445</name>
</gene>
<name>A0A3D9ZB75_9ACTN</name>
<evidence type="ECO:0000313" key="3">
    <source>
        <dbReference type="Proteomes" id="UP000256913"/>
    </source>
</evidence>
<feature type="region of interest" description="Disordered" evidence="1">
    <location>
        <begin position="1"/>
        <end position="56"/>
    </location>
</feature>
<accession>A0A3D9ZB75</accession>
<reference evidence="2 3" key="1">
    <citation type="submission" date="2018-08" db="EMBL/GenBank/DDBJ databases">
        <title>Sequencing the genomes of 1000 actinobacteria strains.</title>
        <authorList>
            <person name="Klenk H.-P."/>
        </authorList>
    </citation>
    <scope>NUCLEOTIDE SEQUENCE [LARGE SCALE GENOMIC DNA]</scope>
    <source>
        <strain evidence="2 3">DSM 44099</strain>
    </source>
</reference>
<sequence length="253" mass="25989">MSGAADGLARDHGDQRPASSVPGSIWGGGCGQSEIKLPHPPPQIGHVRENGGQGPGPLALVAWVRGERRSRPGSAVTGRVDAGRATVQAWVRCHRSGGCGESDGPGPGPLRPVGWVGGERRSRPGSLPLVGWVGGERRSRPGFAATGRLVGGDRRSRPGSAATGRLGVESDGQRADSDVGAALGNCARALGPASRAAVPPSRAGVPPSRRMGERPGSGAAERALPERGQRRGFRYRGPRVPGQAEIDARCRCG</sequence>
<feature type="compositionally biased region" description="Low complexity" evidence="1">
    <location>
        <begin position="192"/>
        <end position="203"/>
    </location>
</feature>
<feature type="region of interest" description="Disordered" evidence="1">
    <location>
        <begin position="191"/>
        <end position="253"/>
    </location>
</feature>
<proteinExistence type="predicted"/>
<dbReference type="AlphaFoldDB" id="A0A3D9ZB75"/>
<protein>
    <submittedName>
        <fullName evidence="2">Uncharacterized protein</fullName>
    </submittedName>
</protein>